<keyword evidence="4" id="KW-1185">Reference proteome</keyword>
<dbReference type="AlphaFoldDB" id="A0A517PXM7"/>
<dbReference type="EMBL" id="CP036266">
    <property type="protein sequence ID" value="QDT24138.1"/>
    <property type="molecule type" value="Genomic_DNA"/>
</dbReference>
<dbReference type="RefSeq" id="WP_145045058.1">
    <property type="nucleotide sequence ID" value="NZ_CP036266.1"/>
</dbReference>
<name>A0A517PXM7_9PLAN</name>
<evidence type="ECO:0000313" key="4">
    <source>
        <dbReference type="Proteomes" id="UP000320421"/>
    </source>
</evidence>
<protein>
    <submittedName>
        <fullName evidence="2">Uncharacterized protein</fullName>
    </submittedName>
</protein>
<keyword evidence="1" id="KW-0812">Transmembrane</keyword>
<organism evidence="2 4">
    <name type="scientific">Gimesia chilikensis</name>
    <dbReference type="NCBI Taxonomy" id="2605989"/>
    <lineage>
        <taxon>Bacteria</taxon>
        <taxon>Pseudomonadati</taxon>
        <taxon>Planctomycetota</taxon>
        <taxon>Planctomycetia</taxon>
        <taxon>Planctomycetales</taxon>
        <taxon>Planctomycetaceae</taxon>
        <taxon>Gimesia</taxon>
    </lineage>
</organism>
<accession>A0A517PXM7</accession>
<keyword evidence="1" id="KW-1133">Transmembrane helix</keyword>
<dbReference type="Proteomes" id="UP000320421">
    <property type="component" value="Chromosome"/>
</dbReference>
<keyword evidence="1" id="KW-0472">Membrane</keyword>
<dbReference type="PROSITE" id="PS51257">
    <property type="entry name" value="PROKAR_LIPOPROTEIN"/>
    <property type="match status" value="1"/>
</dbReference>
<evidence type="ECO:0000313" key="2">
    <source>
        <dbReference type="EMBL" id="QDT24138.1"/>
    </source>
</evidence>
<dbReference type="OrthoDB" id="251209at2"/>
<evidence type="ECO:0000256" key="1">
    <source>
        <dbReference type="SAM" id="Phobius"/>
    </source>
</evidence>
<feature type="transmembrane region" description="Helical" evidence="1">
    <location>
        <begin position="21"/>
        <end position="44"/>
    </location>
</feature>
<accession>A0A5A8BKL6</accession>
<evidence type="ECO:0000313" key="3">
    <source>
        <dbReference type="EMBL" id="QDU06192.1"/>
    </source>
</evidence>
<sequence length="231" mass="26750">MNSFSLKQRIHKRFLQTVSKLALVLILCTTLSGCNYFILLGYLIGGPPSIEPDFDAQTSKSLTDKDVTVAIVCYAPLELQYNFDGIHNDLAKYTTFQLHQHGVKMVNPDRIRAWMDENPDWDKPEEIGEAFDVTYVIHIELHKYSLYEENSSDLYRGRAEGMVTVYEMDENGEGDKLYSKEITSFYPLRAPRATSEVTFSKFKKEYLSRLSDEIGRLFYEYYRGDDFTHAI</sequence>
<proteinExistence type="predicted"/>
<reference evidence="4 5" key="1">
    <citation type="submission" date="2019-02" db="EMBL/GenBank/DDBJ databases">
        <title>Deep-cultivation of Planctomycetes and their phenomic and genomic characterization uncovers novel biology.</title>
        <authorList>
            <person name="Wiegand S."/>
            <person name="Jogler M."/>
            <person name="Boedeker C."/>
            <person name="Pinto D."/>
            <person name="Vollmers J."/>
            <person name="Rivas-Marin E."/>
            <person name="Kohn T."/>
            <person name="Peeters S.H."/>
            <person name="Heuer A."/>
            <person name="Rast P."/>
            <person name="Oberbeckmann S."/>
            <person name="Bunk B."/>
            <person name="Jeske O."/>
            <person name="Meyerdierks A."/>
            <person name="Storesund J.E."/>
            <person name="Kallscheuer N."/>
            <person name="Luecker S."/>
            <person name="Lage O.M."/>
            <person name="Pohl T."/>
            <person name="Merkel B.J."/>
            <person name="Hornburger P."/>
            <person name="Mueller R.-W."/>
            <person name="Bruemmer F."/>
            <person name="Labrenz M."/>
            <person name="Spormann A.M."/>
            <person name="Op den Camp H."/>
            <person name="Overmann J."/>
            <person name="Amann R."/>
            <person name="Jetten M.S.M."/>
            <person name="Mascher T."/>
            <person name="Medema M.H."/>
            <person name="Devos D.P."/>
            <person name="Kaster A.-K."/>
            <person name="Ovreas L."/>
            <person name="Rohde M."/>
            <person name="Galperin M.Y."/>
            <person name="Jogler C."/>
        </authorList>
    </citation>
    <scope>NUCLEOTIDE SEQUENCE [LARGE SCALE GENOMIC DNA]</scope>
    <source>
        <strain evidence="2 4">HG66A1</strain>
        <strain evidence="3 5">V6</strain>
    </source>
</reference>
<gene>
    <name evidence="2" type="ORF">HG66A1_59690</name>
    <name evidence="3" type="ORF">V6x_59430</name>
</gene>
<dbReference type="EMBL" id="CP036347">
    <property type="protein sequence ID" value="QDU06192.1"/>
    <property type="molecule type" value="Genomic_DNA"/>
</dbReference>
<dbReference type="Proteomes" id="UP000320722">
    <property type="component" value="Chromosome"/>
</dbReference>
<evidence type="ECO:0000313" key="5">
    <source>
        <dbReference type="Proteomes" id="UP000320722"/>
    </source>
</evidence>
<accession>A0A517WLQ6</accession>